<dbReference type="AlphaFoldDB" id="A0AAV2CDB6"/>
<evidence type="ECO:0000313" key="2">
    <source>
        <dbReference type="Proteomes" id="UP001497516"/>
    </source>
</evidence>
<reference evidence="1 2" key="1">
    <citation type="submission" date="2024-04" db="EMBL/GenBank/DDBJ databases">
        <authorList>
            <person name="Fracassetti M."/>
        </authorList>
    </citation>
    <scope>NUCLEOTIDE SEQUENCE [LARGE SCALE GENOMIC DNA]</scope>
</reference>
<evidence type="ECO:0000313" key="1">
    <source>
        <dbReference type="EMBL" id="CAL1354475.1"/>
    </source>
</evidence>
<dbReference type="Proteomes" id="UP001497516">
    <property type="component" value="Chromosome 1"/>
</dbReference>
<gene>
    <name evidence="1" type="ORF">LTRI10_LOCUS2282</name>
</gene>
<name>A0AAV2CDB6_9ROSI</name>
<dbReference type="EMBL" id="OZ034813">
    <property type="protein sequence ID" value="CAL1354475.1"/>
    <property type="molecule type" value="Genomic_DNA"/>
</dbReference>
<proteinExistence type="predicted"/>
<keyword evidence="2" id="KW-1185">Reference proteome</keyword>
<accession>A0AAV2CDB6</accession>
<sequence length="90" mass="10393">MKDPTLTDPELSEPRPPSLLLSLHHCHSLLLIISISMELDPRTTMFGGRPRVLTQTPRMYISQEGSTRIWQRVLAKQAVAPPKWPRSWRH</sequence>
<organism evidence="1 2">
    <name type="scientific">Linum trigynum</name>
    <dbReference type="NCBI Taxonomy" id="586398"/>
    <lineage>
        <taxon>Eukaryota</taxon>
        <taxon>Viridiplantae</taxon>
        <taxon>Streptophyta</taxon>
        <taxon>Embryophyta</taxon>
        <taxon>Tracheophyta</taxon>
        <taxon>Spermatophyta</taxon>
        <taxon>Magnoliopsida</taxon>
        <taxon>eudicotyledons</taxon>
        <taxon>Gunneridae</taxon>
        <taxon>Pentapetalae</taxon>
        <taxon>rosids</taxon>
        <taxon>fabids</taxon>
        <taxon>Malpighiales</taxon>
        <taxon>Linaceae</taxon>
        <taxon>Linum</taxon>
    </lineage>
</organism>
<protein>
    <submittedName>
        <fullName evidence="1">Uncharacterized protein</fullName>
    </submittedName>
</protein>